<dbReference type="GO" id="GO:0006325">
    <property type="term" value="P:chromatin organization"/>
    <property type="evidence" value="ECO:0007669"/>
    <property type="project" value="UniProtKB-KW"/>
</dbReference>
<dbReference type="GO" id="GO:0010468">
    <property type="term" value="P:regulation of gene expression"/>
    <property type="evidence" value="ECO:0007669"/>
    <property type="project" value="UniProtKB-ARBA"/>
</dbReference>
<dbReference type="EMBL" id="JBDJPC010000006">
    <property type="protein sequence ID" value="KAL1497162.1"/>
    <property type="molecule type" value="Genomic_DNA"/>
</dbReference>
<keyword evidence="8" id="KW-0539">Nucleus</keyword>
<feature type="region of interest" description="Disordered" evidence="10">
    <location>
        <begin position="102"/>
        <end position="151"/>
    </location>
</feature>
<dbReference type="Pfam" id="PF05712">
    <property type="entry name" value="MRG"/>
    <property type="match status" value="1"/>
</dbReference>
<evidence type="ECO:0000313" key="14">
    <source>
        <dbReference type="Proteomes" id="UP001566132"/>
    </source>
</evidence>
<keyword evidence="5" id="KW-0156">Chromatin regulator</keyword>
<evidence type="ECO:0000259" key="11">
    <source>
        <dbReference type="Pfam" id="PF05712"/>
    </source>
</evidence>
<evidence type="ECO:0000256" key="1">
    <source>
        <dbReference type="ARBA" id="ARBA00004123"/>
    </source>
</evidence>
<dbReference type="Gene3D" id="2.30.30.140">
    <property type="match status" value="1"/>
</dbReference>
<evidence type="ECO:0000256" key="6">
    <source>
        <dbReference type="ARBA" id="ARBA00023015"/>
    </source>
</evidence>
<evidence type="ECO:0000256" key="8">
    <source>
        <dbReference type="ARBA" id="ARBA00023242"/>
    </source>
</evidence>
<dbReference type="PANTHER" id="PTHR10880:SF15">
    <property type="entry name" value="MSL COMPLEX SUBUNIT 3"/>
    <property type="match status" value="1"/>
</dbReference>
<dbReference type="InterPro" id="IPR038217">
    <property type="entry name" value="MRG_C_sf"/>
</dbReference>
<dbReference type="AlphaFoldDB" id="A0ABD1EKY6"/>
<comment type="caution">
    <text evidence="13">The sequence shown here is derived from an EMBL/GenBank/DDBJ whole genome shotgun (WGS) entry which is preliminary data.</text>
</comment>
<comment type="subcellular location">
    <subcellularLocation>
        <location evidence="2">Chromosome</location>
    </subcellularLocation>
    <subcellularLocation>
        <location evidence="1">Nucleus</location>
    </subcellularLocation>
</comment>
<evidence type="ECO:0000256" key="7">
    <source>
        <dbReference type="ARBA" id="ARBA00023163"/>
    </source>
</evidence>
<reference evidence="13 14" key="1">
    <citation type="submission" date="2024-05" db="EMBL/GenBank/DDBJ databases">
        <title>Genetic variation in Jamaican populations of the coffee berry borer (Hypothenemus hampei).</title>
        <authorList>
            <person name="Errbii M."/>
            <person name="Myrie A."/>
        </authorList>
    </citation>
    <scope>NUCLEOTIDE SEQUENCE [LARGE SCALE GENOMIC DNA]</scope>
    <source>
        <strain evidence="13">JA-Hopewell-2020-01-JO</strain>
        <tissue evidence="13">Whole body</tissue>
    </source>
</reference>
<dbReference type="GO" id="GO:0005634">
    <property type="term" value="C:nucleus"/>
    <property type="evidence" value="ECO:0007669"/>
    <property type="project" value="UniProtKB-SubCell"/>
</dbReference>
<feature type="compositionally biased region" description="Low complexity" evidence="10">
    <location>
        <begin position="115"/>
        <end position="124"/>
    </location>
</feature>
<keyword evidence="14" id="KW-1185">Reference proteome</keyword>
<organism evidence="13 14">
    <name type="scientific">Hypothenemus hampei</name>
    <name type="common">Coffee berry borer</name>
    <dbReference type="NCBI Taxonomy" id="57062"/>
    <lineage>
        <taxon>Eukaryota</taxon>
        <taxon>Metazoa</taxon>
        <taxon>Ecdysozoa</taxon>
        <taxon>Arthropoda</taxon>
        <taxon>Hexapoda</taxon>
        <taxon>Insecta</taxon>
        <taxon>Pterygota</taxon>
        <taxon>Neoptera</taxon>
        <taxon>Endopterygota</taxon>
        <taxon>Coleoptera</taxon>
        <taxon>Polyphaga</taxon>
        <taxon>Cucujiformia</taxon>
        <taxon>Curculionidae</taxon>
        <taxon>Scolytinae</taxon>
        <taxon>Hypothenemus</taxon>
    </lineage>
</organism>
<evidence type="ECO:0000256" key="9">
    <source>
        <dbReference type="ARBA" id="ARBA00069454"/>
    </source>
</evidence>
<keyword evidence="3" id="KW-0158">Chromosome</keyword>
<name>A0ABD1EKY6_HYPHA</name>
<dbReference type="InterPro" id="IPR026541">
    <property type="entry name" value="MRG_dom"/>
</dbReference>
<sequence>MVSTRGIKLKFFVGERVLCYEPDPTKAKVLYDSKVLDIVIQKEHTGKKIVEYLIHFQGWNSSWDRRVGEEYVLKDTAENRQLQKDLAEKAQLQLGAYLYRKERKKHQKPLDRTTGSSEDGSSGSPARIDTDDNPEMSSSSDEHSSNEDETIEIEIVPELREILEADYYLINGKNRRLRLPAVPNVVSILESYYRNYVNSQFCDPNGKSQSRSRNSFHKETKIKASDIQKNIILCQEVLDGLRSYFDFSVNDLLLYRGEKDQFTTCFAKIPSEDASGLKLNIKVESNNSYCDTASGMLNGMADPGINSRRRTLRSKNKIEPQTNGNSVVAETNGSINRPHQACSSNSEVNDPMTKALSWRLLPESIYNQQPPPPCLVYGAIHFTRLFVKLPELLMQSAIPDNKLKIILPYVDSIIEFLNDHKEWFGEKFYIDMN</sequence>
<dbReference type="SUPFAM" id="SSF54160">
    <property type="entry name" value="Chromo domain-like"/>
    <property type="match status" value="1"/>
</dbReference>
<dbReference type="PROSITE" id="PS51640">
    <property type="entry name" value="MRG"/>
    <property type="match status" value="1"/>
</dbReference>
<evidence type="ECO:0000256" key="4">
    <source>
        <dbReference type="ARBA" id="ARBA00022843"/>
    </source>
</evidence>
<dbReference type="InterPro" id="IPR008676">
    <property type="entry name" value="MRG"/>
</dbReference>
<dbReference type="FunFam" id="2.30.30.140:FF:000042">
    <property type="entry name" value="male-specific lethal 3 homolog"/>
    <property type="match status" value="1"/>
</dbReference>
<dbReference type="PANTHER" id="PTHR10880">
    <property type="entry name" value="MORTALITY FACTOR 4-LIKE PROTEIN"/>
    <property type="match status" value="1"/>
</dbReference>
<proteinExistence type="predicted"/>
<evidence type="ECO:0000313" key="13">
    <source>
        <dbReference type="EMBL" id="KAL1497162.1"/>
    </source>
</evidence>
<dbReference type="InterPro" id="IPR016197">
    <property type="entry name" value="Chromo-like_dom_sf"/>
</dbReference>
<dbReference type="GO" id="GO:0072487">
    <property type="term" value="C:MSL complex"/>
    <property type="evidence" value="ECO:0007669"/>
    <property type="project" value="UniProtKB-ARBA"/>
</dbReference>
<feature type="domain" description="MSL3 chromodomain-like" evidence="12">
    <location>
        <begin position="11"/>
        <end position="88"/>
    </location>
</feature>
<evidence type="ECO:0000256" key="5">
    <source>
        <dbReference type="ARBA" id="ARBA00022853"/>
    </source>
</evidence>
<evidence type="ECO:0000256" key="10">
    <source>
        <dbReference type="SAM" id="MobiDB-lite"/>
    </source>
</evidence>
<dbReference type="InterPro" id="IPR053820">
    <property type="entry name" value="MSL3_chromo-like"/>
</dbReference>
<accession>A0ABD1EKY6</accession>
<feature type="domain" description="MRG" evidence="11">
    <location>
        <begin position="139"/>
        <end position="430"/>
    </location>
</feature>
<dbReference type="Proteomes" id="UP001566132">
    <property type="component" value="Unassembled WGS sequence"/>
</dbReference>
<protein>
    <recommendedName>
        <fullName evidence="9">Protein male-specific lethal-3</fullName>
    </recommendedName>
</protein>
<gene>
    <name evidence="13" type="ORF">ABEB36_008167</name>
</gene>
<evidence type="ECO:0000256" key="2">
    <source>
        <dbReference type="ARBA" id="ARBA00004286"/>
    </source>
</evidence>
<dbReference type="Pfam" id="PF22732">
    <property type="entry name" value="MSL3_chromo-like"/>
    <property type="match status" value="1"/>
</dbReference>
<keyword evidence="7" id="KW-0804">Transcription</keyword>
<keyword evidence="4" id="KW-0832">Ubl conjugation</keyword>
<dbReference type="Gene3D" id="1.10.274.30">
    <property type="entry name" value="MRG domain"/>
    <property type="match status" value="1"/>
</dbReference>
<evidence type="ECO:0000256" key="3">
    <source>
        <dbReference type="ARBA" id="ARBA00022454"/>
    </source>
</evidence>
<evidence type="ECO:0000259" key="12">
    <source>
        <dbReference type="Pfam" id="PF22732"/>
    </source>
</evidence>
<keyword evidence="6" id="KW-0805">Transcription regulation</keyword>